<reference evidence="1 2" key="1">
    <citation type="submission" date="2020-09" db="EMBL/GenBank/DDBJ databases">
        <title>De no assembly of potato wild relative species, Solanum commersonii.</title>
        <authorList>
            <person name="Cho K."/>
        </authorList>
    </citation>
    <scope>NUCLEOTIDE SEQUENCE [LARGE SCALE GENOMIC DNA]</scope>
    <source>
        <strain evidence="1">LZ3.2</strain>
        <tissue evidence="1">Leaf</tissue>
    </source>
</reference>
<dbReference type="Gene3D" id="1.25.10.10">
    <property type="entry name" value="Leucine-rich Repeat Variant"/>
    <property type="match status" value="1"/>
</dbReference>
<accession>A0A9J5Z4H1</accession>
<gene>
    <name evidence="1" type="ORF">H5410_028283</name>
</gene>
<dbReference type="EMBL" id="JACXVP010000005">
    <property type="protein sequence ID" value="KAG5606791.1"/>
    <property type="molecule type" value="Genomic_DNA"/>
</dbReference>
<dbReference type="InterPro" id="IPR011989">
    <property type="entry name" value="ARM-like"/>
</dbReference>
<dbReference type="OrthoDB" id="10507265at2759"/>
<proteinExistence type="predicted"/>
<protein>
    <submittedName>
        <fullName evidence="1">Uncharacterized protein</fullName>
    </submittedName>
</protein>
<dbReference type="AlphaFoldDB" id="A0A9J5Z4H1"/>
<dbReference type="Proteomes" id="UP000824120">
    <property type="component" value="Chromosome 5"/>
</dbReference>
<evidence type="ECO:0000313" key="2">
    <source>
        <dbReference type="Proteomes" id="UP000824120"/>
    </source>
</evidence>
<comment type="caution">
    <text evidence="1">The sequence shown here is derived from an EMBL/GenBank/DDBJ whole genome shotgun (WGS) entry which is preliminary data.</text>
</comment>
<keyword evidence="2" id="KW-1185">Reference proteome</keyword>
<name>A0A9J5Z4H1_SOLCO</name>
<evidence type="ECO:0000313" key="1">
    <source>
        <dbReference type="EMBL" id="KAG5606791.1"/>
    </source>
</evidence>
<sequence>MSNYLLPRLPVSFFQHHSRAANLIMDLCDGYNREEVLMQLNDFIRRPRSESMRINLGYHLWNSFDREVLAAETKFLDSTLTPEESSHVCNALTFIASHPDARSGSSKENPQIPGMLYRLAVNLNLINPQQLLDRMRIDYSR</sequence>
<organism evidence="1 2">
    <name type="scientific">Solanum commersonii</name>
    <name type="common">Commerson's wild potato</name>
    <name type="synonym">Commerson's nightshade</name>
    <dbReference type="NCBI Taxonomy" id="4109"/>
    <lineage>
        <taxon>Eukaryota</taxon>
        <taxon>Viridiplantae</taxon>
        <taxon>Streptophyta</taxon>
        <taxon>Embryophyta</taxon>
        <taxon>Tracheophyta</taxon>
        <taxon>Spermatophyta</taxon>
        <taxon>Magnoliopsida</taxon>
        <taxon>eudicotyledons</taxon>
        <taxon>Gunneridae</taxon>
        <taxon>Pentapetalae</taxon>
        <taxon>asterids</taxon>
        <taxon>lamiids</taxon>
        <taxon>Solanales</taxon>
        <taxon>Solanaceae</taxon>
        <taxon>Solanoideae</taxon>
        <taxon>Solaneae</taxon>
        <taxon>Solanum</taxon>
    </lineage>
</organism>